<evidence type="ECO:0000256" key="1">
    <source>
        <dbReference type="SAM" id="MobiDB-lite"/>
    </source>
</evidence>
<comment type="caution">
    <text evidence="2">The sequence shown here is derived from an EMBL/GenBank/DDBJ whole genome shotgun (WGS) entry which is preliminary data.</text>
</comment>
<name>A0ABS8S9U1_DATST</name>
<reference evidence="2 3" key="1">
    <citation type="journal article" date="2021" name="BMC Genomics">
        <title>Datura genome reveals duplications of psychoactive alkaloid biosynthetic genes and high mutation rate following tissue culture.</title>
        <authorList>
            <person name="Rajewski A."/>
            <person name="Carter-House D."/>
            <person name="Stajich J."/>
            <person name="Litt A."/>
        </authorList>
    </citation>
    <scope>NUCLEOTIDE SEQUENCE [LARGE SCALE GENOMIC DNA]</scope>
    <source>
        <strain evidence="2">AR-01</strain>
    </source>
</reference>
<gene>
    <name evidence="2" type="ORF">HAX54_028835</name>
</gene>
<evidence type="ECO:0000313" key="3">
    <source>
        <dbReference type="Proteomes" id="UP000823775"/>
    </source>
</evidence>
<protein>
    <submittedName>
        <fullName evidence="2">Uncharacterized protein</fullName>
    </submittedName>
</protein>
<dbReference type="EMBL" id="JACEIK010000355">
    <property type="protein sequence ID" value="MCD7455626.1"/>
    <property type="molecule type" value="Genomic_DNA"/>
</dbReference>
<keyword evidence="3" id="KW-1185">Reference proteome</keyword>
<proteinExistence type="predicted"/>
<dbReference type="Proteomes" id="UP000823775">
    <property type="component" value="Unassembled WGS sequence"/>
</dbReference>
<feature type="region of interest" description="Disordered" evidence="1">
    <location>
        <begin position="152"/>
        <end position="174"/>
    </location>
</feature>
<sequence length="184" mass="21337">MPQEGEIRIYNKREQDIGNIKGMENKDKGWSFREQDFKEYSNPTVSHPIYVMKEDLRRLEKERGFQAKVQMKHAEFDLSPSTLPRRQEKGGHQRRKCRRGREARGVMEIEFSRTLSFEASKGTNGLETKDSAMFKSTSDCWGVEMRVSEKGFSNRVEEGDESMETDLKGEDGVTFFDSFDRGEG</sequence>
<accession>A0ABS8S9U1</accession>
<feature type="region of interest" description="Disordered" evidence="1">
    <location>
        <begin position="78"/>
        <end position="101"/>
    </location>
</feature>
<evidence type="ECO:0000313" key="2">
    <source>
        <dbReference type="EMBL" id="MCD7455626.1"/>
    </source>
</evidence>
<organism evidence="2 3">
    <name type="scientific">Datura stramonium</name>
    <name type="common">Jimsonweed</name>
    <name type="synonym">Common thornapple</name>
    <dbReference type="NCBI Taxonomy" id="4076"/>
    <lineage>
        <taxon>Eukaryota</taxon>
        <taxon>Viridiplantae</taxon>
        <taxon>Streptophyta</taxon>
        <taxon>Embryophyta</taxon>
        <taxon>Tracheophyta</taxon>
        <taxon>Spermatophyta</taxon>
        <taxon>Magnoliopsida</taxon>
        <taxon>eudicotyledons</taxon>
        <taxon>Gunneridae</taxon>
        <taxon>Pentapetalae</taxon>
        <taxon>asterids</taxon>
        <taxon>lamiids</taxon>
        <taxon>Solanales</taxon>
        <taxon>Solanaceae</taxon>
        <taxon>Solanoideae</taxon>
        <taxon>Datureae</taxon>
        <taxon>Datura</taxon>
    </lineage>
</organism>